<comment type="similarity">
    <text evidence="10">Belongs to the complex I subunit 5 family.</text>
</comment>
<keyword evidence="10" id="KW-0813">Transport</keyword>
<proteinExistence type="inferred from homology"/>
<evidence type="ECO:0000256" key="10">
    <source>
        <dbReference type="RuleBase" id="RU003404"/>
    </source>
</evidence>
<comment type="catalytic activity">
    <reaction evidence="9 10">
        <text>a ubiquinone + NADH + 5 H(+)(in) = a ubiquinol + NAD(+) + 4 H(+)(out)</text>
        <dbReference type="Rhea" id="RHEA:29091"/>
        <dbReference type="Rhea" id="RHEA-COMP:9565"/>
        <dbReference type="Rhea" id="RHEA-COMP:9566"/>
        <dbReference type="ChEBI" id="CHEBI:15378"/>
        <dbReference type="ChEBI" id="CHEBI:16389"/>
        <dbReference type="ChEBI" id="CHEBI:17976"/>
        <dbReference type="ChEBI" id="CHEBI:57540"/>
        <dbReference type="ChEBI" id="CHEBI:57945"/>
        <dbReference type="EC" id="7.1.1.2"/>
    </reaction>
</comment>
<dbReference type="InterPro" id="IPR003945">
    <property type="entry name" value="NU5C-like"/>
</dbReference>
<evidence type="ECO:0000256" key="6">
    <source>
        <dbReference type="ARBA" id="ARBA00022982"/>
    </source>
</evidence>
<name>A0A386B2D6_9NEOP</name>
<keyword evidence="10 13" id="KW-0496">Mitochondrion</keyword>
<keyword evidence="10" id="KW-0520">NAD</keyword>
<evidence type="ECO:0000313" key="13">
    <source>
        <dbReference type="EMBL" id="AYC65886.1"/>
    </source>
</evidence>
<evidence type="ECO:0000256" key="2">
    <source>
        <dbReference type="ARBA" id="ARBA00004141"/>
    </source>
</evidence>
<keyword evidence="8" id="KW-0472">Membrane</keyword>
<dbReference type="GO" id="GO:0015990">
    <property type="term" value="P:electron transport coupled proton transport"/>
    <property type="evidence" value="ECO:0007669"/>
    <property type="project" value="TreeGrafter"/>
</dbReference>
<dbReference type="InterPro" id="IPR001516">
    <property type="entry name" value="Proton_antipo_N"/>
</dbReference>
<keyword evidence="10" id="KW-0830">Ubiquinone</keyword>
<evidence type="ECO:0000256" key="3">
    <source>
        <dbReference type="ARBA" id="ARBA00012944"/>
    </source>
</evidence>
<dbReference type="PRINTS" id="PR01434">
    <property type="entry name" value="NADHDHGNASE5"/>
</dbReference>
<dbReference type="EC" id="7.1.1.2" evidence="3 10"/>
<keyword evidence="6" id="KW-0249">Electron transport</keyword>
<dbReference type="InterPro" id="IPR001750">
    <property type="entry name" value="ND/Mrp_TM"/>
</dbReference>
<feature type="domain" description="NADH:quinone oxidoreductase/Mrp antiporter transmembrane" evidence="11">
    <location>
        <begin position="82"/>
        <end position="341"/>
    </location>
</feature>
<comment type="function">
    <text evidence="10">Core subunit of the mitochondrial membrane respiratory chain NADH dehydrogenase (Complex I) which catalyzes electron transfer from NADH through the respiratory chain, using ubiquinone as an electron acceptor. Essential for the catalytic activity and assembly of complex I.</text>
</comment>
<evidence type="ECO:0000256" key="5">
    <source>
        <dbReference type="ARBA" id="ARBA00022692"/>
    </source>
</evidence>
<dbReference type="GO" id="GO:0003954">
    <property type="term" value="F:NADH dehydrogenase activity"/>
    <property type="evidence" value="ECO:0007669"/>
    <property type="project" value="TreeGrafter"/>
</dbReference>
<dbReference type="PANTHER" id="PTHR42829:SF2">
    <property type="entry name" value="NADH-UBIQUINONE OXIDOREDUCTASE CHAIN 5"/>
    <property type="match status" value="1"/>
</dbReference>
<dbReference type="Pfam" id="PF00662">
    <property type="entry name" value="Proton_antipo_N"/>
    <property type="match status" value="1"/>
</dbReference>
<evidence type="ECO:0000259" key="12">
    <source>
        <dbReference type="Pfam" id="PF00662"/>
    </source>
</evidence>
<evidence type="ECO:0000256" key="1">
    <source>
        <dbReference type="ARBA" id="ARBA00003257"/>
    </source>
</evidence>
<gene>
    <name evidence="13" type="primary">ND5</name>
</gene>
<evidence type="ECO:0000256" key="9">
    <source>
        <dbReference type="ARBA" id="ARBA00049551"/>
    </source>
</evidence>
<protein>
    <recommendedName>
        <fullName evidence="4 10">NADH-ubiquinone oxidoreductase chain 5</fullName>
        <ecNumber evidence="3 10">7.1.1.2</ecNumber>
    </recommendedName>
</protein>
<keyword evidence="5" id="KW-0812">Transmembrane</keyword>
<reference evidence="13" key="1">
    <citation type="journal article" date="2018" name="Syst. Biol.">
        <title>Mitochondrial Genome Fragmentation Unites the Parasitic Lice of Eutherian Mammals.</title>
        <authorList>
            <person name="Song F."/>
            <person name="Li H."/>
            <person name="Liu G.-H."/>
            <person name="Wang W."/>
            <person name="James P."/>
            <person name="Colwell D.D."/>
            <person name="Tran A."/>
            <person name="Gong S."/>
            <person name="Cai W."/>
            <person name="Shao R."/>
        </authorList>
    </citation>
    <scope>NUCLEOTIDE SEQUENCE</scope>
</reference>
<evidence type="ECO:0000256" key="4">
    <source>
        <dbReference type="ARBA" id="ARBA00021096"/>
    </source>
</evidence>
<dbReference type="EMBL" id="MH001227">
    <property type="protein sequence ID" value="AYC65886.1"/>
    <property type="molecule type" value="Genomic_DNA"/>
</dbReference>
<organism evidence="13">
    <name type="scientific">Amyrsidea minuta</name>
    <dbReference type="NCBI Taxonomy" id="2364307"/>
    <lineage>
        <taxon>Eukaryota</taxon>
        <taxon>Metazoa</taxon>
        <taxon>Ecdysozoa</taxon>
        <taxon>Arthropoda</taxon>
        <taxon>Hexapoda</taxon>
        <taxon>Insecta</taxon>
        <taxon>Pterygota</taxon>
        <taxon>Neoptera</taxon>
        <taxon>Paraneoptera</taxon>
        <taxon>Psocodea</taxon>
        <taxon>Troctomorpha</taxon>
        <taxon>Phthiraptera</taxon>
        <taxon>Amblycera</taxon>
        <taxon>Menoponidae</taxon>
        <taxon>Amyrsidea</taxon>
    </lineage>
</organism>
<dbReference type="AlphaFoldDB" id="A0A386B2D6"/>
<keyword evidence="7" id="KW-1133">Transmembrane helix</keyword>
<dbReference type="GO" id="GO:0016020">
    <property type="term" value="C:membrane"/>
    <property type="evidence" value="ECO:0007669"/>
    <property type="project" value="UniProtKB-SubCell"/>
</dbReference>
<feature type="domain" description="NADH-Ubiquinone oxidoreductase (complex I) chain 5 N-terminal" evidence="12">
    <location>
        <begin position="19"/>
        <end position="65"/>
    </location>
</feature>
<comment type="function">
    <text evidence="1">Core subunit of the mitochondrial membrane respiratory chain NADH dehydrogenase (Complex I) that is believed to belong to the minimal assembly required for catalysis. Complex I functions in the transfer of electrons from NADH to the respiratory chain. The immediate electron acceptor for the enzyme is believed to be ubiquinone.</text>
</comment>
<geneLocation type="mitochondrion" evidence="13"/>
<evidence type="ECO:0000256" key="7">
    <source>
        <dbReference type="ARBA" id="ARBA00022989"/>
    </source>
</evidence>
<dbReference type="GO" id="GO:0042773">
    <property type="term" value="P:ATP synthesis coupled electron transport"/>
    <property type="evidence" value="ECO:0007669"/>
    <property type="project" value="InterPro"/>
</dbReference>
<evidence type="ECO:0000256" key="8">
    <source>
        <dbReference type="ARBA" id="ARBA00023136"/>
    </source>
</evidence>
<dbReference type="PANTHER" id="PTHR42829">
    <property type="entry name" value="NADH-UBIQUINONE OXIDOREDUCTASE CHAIN 5"/>
    <property type="match status" value="1"/>
</dbReference>
<sequence>MLLLMLTNKGMTVEFFFFTHSFNLSYLMLFDMYSITFFCTILVVYSSVYSFAKWYMEEDKHSKRFNILLGSFGASMVMLIFSGDLFSSLIAWDLLGVTSFLLIMYYFSFNSLQASVLAYLMNRVGDCFFMLTLSLAVMMSLNVSLNESVNYLHYIGLLLFLTSITKSAQIPFSTWLPAAMEAPTPVSALVHSSTLVTAGIYILFRYNTLWLENDKVCLLLSILSSSTLVMASLAAFMEMDLKKVIALSTLSQLGFIMFSFSKKLVIMGFFHLIIHAYYKALLFMIAGYLIHSSMNNQSLMIMNLKSNSPMLVLTFLCSSLSLCGSPFLSGFYSKDMILDLYQLGFSYIIPYVLIIMSFMMTVIYSFRMLWFLMNNSSNWNSLSDDVYNLYTTSSLFLFSCLYGSILSWLLIPPIFVIDNSKWLIVMFSILFTLALWVSSGKSKIDFLVKMWNLSYFNFLILSMIFKSSIAYVESSDLFSLPGKWNVSVYSKAWDVSNLTQQSNVGFLMLLHLSVMMFLTYLLMI</sequence>
<dbReference type="GO" id="GO:0008137">
    <property type="term" value="F:NADH dehydrogenase (ubiquinone) activity"/>
    <property type="evidence" value="ECO:0007669"/>
    <property type="project" value="UniProtKB-EC"/>
</dbReference>
<evidence type="ECO:0000259" key="11">
    <source>
        <dbReference type="Pfam" id="PF00361"/>
    </source>
</evidence>
<comment type="subcellular location">
    <subcellularLocation>
        <location evidence="2">Membrane</location>
        <topology evidence="2">Multi-pass membrane protein</topology>
    </subcellularLocation>
</comment>
<accession>A0A386B2D6</accession>
<dbReference type="Pfam" id="PF00361">
    <property type="entry name" value="Proton_antipo_M"/>
    <property type="match status" value="1"/>
</dbReference>